<sequence>MDQRPLRRVPRPVLALLALALAAQLGWQAGHRPPPPGAQPLPPAPPLATLRLASLGEQAAMSRVTMLYVQGWDDQPGVSVPWRSLDYGRLAQWLGRALDLDPRSQYPLLAASTLYTAVDDPARVRQMLAFVYLRFGEDPNRRWPWLAQAAIIARHRLHDLPLARRYAQAIRLQATGPGVPPWARELEAFVLEDMNELASARALIGGLLQDGSITDPNELRFLARRLDALKAGPPTEAQPGPRPRTQ</sequence>
<protein>
    <submittedName>
        <fullName evidence="1">Uncharacterized protein</fullName>
    </submittedName>
</protein>
<dbReference type="Proteomes" id="UP000573499">
    <property type="component" value="Unassembled WGS sequence"/>
</dbReference>
<proteinExistence type="predicted"/>
<name>A0A7W2IKN7_9BURK</name>
<organism evidence="1 2">
    <name type="scientific">Rugamonas apoptosis</name>
    <dbReference type="NCBI Taxonomy" id="2758570"/>
    <lineage>
        <taxon>Bacteria</taxon>
        <taxon>Pseudomonadati</taxon>
        <taxon>Pseudomonadota</taxon>
        <taxon>Betaproteobacteria</taxon>
        <taxon>Burkholderiales</taxon>
        <taxon>Oxalobacteraceae</taxon>
        <taxon>Telluria group</taxon>
        <taxon>Rugamonas</taxon>
    </lineage>
</organism>
<gene>
    <name evidence="1" type="ORF">H3H39_10905</name>
</gene>
<comment type="caution">
    <text evidence="1">The sequence shown here is derived from an EMBL/GenBank/DDBJ whole genome shotgun (WGS) entry which is preliminary data.</text>
</comment>
<reference evidence="1 2" key="1">
    <citation type="submission" date="2020-07" db="EMBL/GenBank/DDBJ databases">
        <title>Novel species isolated from subtropical streams in China.</title>
        <authorList>
            <person name="Lu H."/>
        </authorList>
    </citation>
    <scope>NUCLEOTIDE SEQUENCE [LARGE SCALE GENOMIC DNA]</scope>
    <source>
        <strain evidence="1 2">LX47W</strain>
    </source>
</reference>
<dbReference type="EMBL" id="JACEZU010000004">
    <property type="protein sequence ID" value="MBA5687556.1"/>
    <property type="molecule type" value="Genomic_DNA"/>
</dbReference>
<keyword evidence="2" id="KW-1185">Reference proteome</keyword>
<evidence type="ECO:0000313" key="1">
    <source>
        <dbReference type="EMBL" id="MBA5687556.1"/>
    </source>
</evidence>
<dbReference type="AlphaFoldDB" id="A0A7W2IKN7"/>
<evidence type="ECO:0000313" key="2">
    <source>
        <dbReference type="Proteomes" id="UP000573499"/>
    </source>
</evidence>
<accession>A0A7W2IKN7</accession>
<dbReference type="RefSeq" id="WP_182153384.1">
    <property type="nucleotide sequence ID" value="NZ_JACEZU010000004.1"/>
</dbReference>